<dbReference type="AlphaFoldDB" id="A0A8G2EXW8"/>
<protein>
    <submittedName>
        <fullName evidence="1">Lipopolysaccharide export system protein LptC</fullName>
    </submittedName>
</protein>
<sequence>MVRASRLVAAMKMLLPALAITLVALVLIWPQISRNTADIPVDQAPVTLEDVDTLRMANPRFVGQDENDQPFEIVARAATQIGDTGQAVELDHPQADMVNKDGTWVSLNAEEGVWFKDASVVNLTGGVALFHDAGHQLVTEEAMIDMGPGNVFSEVPTQGQSPGGTIRGEGMQSLDRGARIIFTGKARAVLYSTGASE</sequence>
<comment type="caution">
    <text evidence="1">The sequence shown here is derived from an EMBL/GenBank/DDBJ whole genome shotgun (WGS) entry which is preliminary data.</text>
</comment>
<dbReference type="InterPro" id="IPR026265">
    <property type="entry name" value="LptC"/>
</dbReference>
<dbReference type="GO" id="GO:0005886">
    <property type="term" value="C:plasma membrane"/>
    <property type="evidence" value="ECO:0007669"/>
    <property type="project" value="InterPro"/>
</dbReference>
<dbReference type="Proteomes" id="UP000198615">
    <property type="component" value="Unassembled WGS sequence"/>
</dbReference>
<evidence type="ECO:0000313" key="2">
    <source>
        <dbReference type="Proteomes" id="UP000198615"/>
    </source>
</evidence>
<dbReference type="InterPro" id="IPR010664">
    <property type="entry name" value="LipoPS_assembly_LptC-rel"/>
</dbReference>
<proteinExistence type="predicted"/>
<evidence type="ECO:0000313" key="1">
    <source>
        <dbReference type="EMBL" id="SDF56849.1"/>
    </source>
</evidence>
<keyword evidence="2" id="KW-1185">Reference proteome</keyword>
<gene>
    <name evidence="1" type="ORF">SAMN05660686_01700</name>
</gene>
<dbReference type="NCBIfam" id="TIGR04409">
    <property type="entry name" value="LptC_YrbK"/>
    <property type="match status" value="1"/>
</dbReference>
<dbReference type="Gene3D" id="2.60.450.10">
    <property type="entry name" value="Lipopolysaccharide (LPS) transport protein A like domain"/>
    <property type="match status" value="1"/>
</dbReference>
<accession>A0A8G2EXW8</accession>
<dbReference type="GO" id="GO:0015221">
    <property type="term" value="F:lipopolysaccharide transmembrane transporter activity"/>
    <property type="evidence" value="ECO:0007669"/>
    <property type="project" value="InterPro"/>
</dbReference>
<organism evidence="1 2">
    <name type="scientific">Thalassobaculum litoreum DSM 18839</name>
    <dbReference type="NCBI Taxonomy" id="1123362"/>
    <lineage>
        <taxon>Bacteria</taxon>
        <taxon>Pseudomonadati</taxon>
        <taxon>Pseudomonadota</taxon>
        <taxon>Alphaproteobacteria</taxon>
        <taxon>Rhodospirillales</taxon>
        <taxon>Thalassobaculaceae</taxon>
        <taxon>Thalassobaculum</taxon>
    </lineage>
</organism>
<dbReference type="RefSeq" id="WP_093149585.1">
    <property type="nucleotide sequence ID" value="NZ_FNBW01000004.1"/>
</dbReference>
<reference evidence="1 2" key="1">
    <citation type="submission" date="2016-10" db="EMBL/GenBank/DDBJ databases">
        <authorList>
            <person name="Varghese N."/>
            <person name="Submissions S."/>
        </authorList>
    </citation>
    <scope>NUCLEOTIDE SEQUENCE [LARGE SCALE GENOMIC DNA]</scope>
    <source>
        <strain evidence="1 2">DSM 18839</strain>
    </source>
</reference>
<dbReference type="Pfam" id="PF06835">
    <property type="entry name" value="LptC"/>
    <property type="match status" value="1"/>
</dbReference>
<name>A0A8G2EXW8_9PROT</name>
<dbReference type="OrthoDB" id="8441710at2"/>
<dbReference type="EMBL" id="FNBW01000004">
    <property type="protein sequence ID" value="SDF56849.1"/>
    <property type="molecule type" value="Genomic_DNA"/>
</dbReference>